<accession>A0A382CAB4</accession>
<organism evidence="1">
    <name type="scientific">marine metagenome</name>
    <dbReference type="NCBI Taxonomy" id="408172"/>
    <lineage>
        <taxon>unclassified sequences</taxon>
        <taxon>metagenomes</taxon>
        <taxon>ecological metagenomes</taxon>
    </lineage>
</organism>
<evidence type="ECO:0000313" key="1">
    <source>
        <dbReference type="EMBL" id="SVB22779.1"/>
    </source>
</evidence>
<sequence length="415" mass="46047">MKKNIIFLALFSSILLSQSDVLIMSPEPNSEISGHDVLIAISTFGMKGINPNNIQLLLDGEDISDLAYMDEDMVTCLLDQLDPGLHQVQLFIGGGGPKTWSFTTTLREPTLKYSGRIRSSSSMDQIDDQTLNISQVMVNFKGSAYEWMKFKTNVKITTQEQALYQPRNVLGFEIALKDYATINVGDSNPRLSHFTMNGKRIRGLNANIKWSWFNLHFVQGEINRAIEGDLKKAYSYSIDTDDEGTKFLSLSRNGYTFAQNVMAGRLALGRGEKFQWGFNFMKARDDTNSVTPDLNNAEIVYSPDATGSVSGLDSGVVYTISELGTKAHYLDGKNWAGDGPKDNLVIGTDLGISLFNKRLRLDGELAFSMTNNNIWGGPLTLAQLDTMIDDSVDNKLSSFDLSSFPDPADYEKILI</sequence>
<proteinExistence type="predicted"/>
<gene>
    <name evidence="1" type="ORF">METZ01_LOCUS175633</name>
</gene>
<dbReference type="EMBL" id="UINC01033457">
    <property type="protein sequence ID" value="SVB22779.1"/>
    <property type="molecule type" value="Genomic_DNA"/>
</dbReference>
<name>A0A382CAB4_9ZZZZ</name>
<reference evidence="1" key="1">
    <citation type="submission" date="2018-05" db="EMBL/GenBank/DDBJ databases">
        <authorList>
            <person name="Lanie J.A."/>
            <person name="Ng W.-L."/>
            <person name="Kazmierczak K.M."/>
            <person name="Andrzejewski T.M."/>
            <person name="Davidsen T.M."/>
            <person name="Wayne K.J."/>
            <person name="Tettelin H."/>
            <person name="Glass J.I."/>
            <person name="Rusch D."/>
            <person name="Podicherti R."/>
            <person name="Tsui H.-C.T."/>
            <person name="Winkler M.E."/>
        </authorList>
    </citation>
    <scope>NUCLEOTIDE SEQUENCE</scope>
</reference>
<protein>
    <submittedName>
        <fullName evidence="1">Uncharacterized protein</fullName>
    </submittedName>
</protein>
<dbReference type="AlphaFoldDB" id="A0A382CAB4"/>
<feature type="non-terminal residue" evidence="1">
    <location>
        <position position="415"/>
    </location>
</feature>